<gene>
    <name evidence="2" type="ORF">DVH24_016289</name>
</gene>
<dbReference type="PANTHER" id="PTHR13743:SF157">
    <property type="entry name" value="BEACH DOMAIN-CONTAINING PROTEIN C2"/>
    <property type="match status" value="1"/>
</dbReference>
<name>A0A498HVD0_MALDO</name>
<evidence type="ECO:0000313" key="2">
    <source>
        <dbReference type="EMBL" id="RXH73467.1"/>
    </source>
</evidence>
<keyword evidence="3" id="KW-1185">Reference proteome</keyword>
<dbReference type="Proteomes" id="UP000290289">
    <property type="component" value="Chromosome 15"/>
</dbReference>
<dbReference type="AlphaFoldDB" id="A0A498HVD0"/>
<comment type="caution">
    <text evidence="2">The sequence shown here is derived from an EMBL/GenBank/DDBJ whole genome shotgun (WGS) entry which is preliminary data.</text>
</comment>
<dbReference type="PANTHER" id="PTHR13743">
    <property type="entry name" value="BEIGE/BEACH-RELATED"/>
    <property type="match status" value="1"/>
</dbReference>
<dbReference type="Gene3D" id="1.10.1540.10">
    <property type="entry name" value="BEACH domain"/>
    <property type="match status" value="1"/>
</dbReference>
<evidence type="ECO:0000259" key="1">
    <source>
        <dbReference type="PROSITE" id="PS50197"/>
    </source>
</evidence>
<protein>
    <recommendedName>
        <fullName evidence="1">BEACH domain-containing protein</fullName>
    </recommendedName>
</protein>
<proteinExistence type="predicted"/>
<reference evidence="2 3" key="1">
    <citation type="submission" date="2018-10" db="EMBL/GenBank/DDBJ databases">
        <title>A high-quality apple genome assembly.</title>
        <authorList>
            <person name="Hu J."/>
        </authorList>
    </citation>
    <scope>NUCLEOTIDE SEQUENCE [LARGE SCALE GENOMIC DNA]</scope>
    <source>
        <strain evidence="3">cv. HFTH1</strain>
        <tissue evidence="2">Young leaf</tissue>
    </source>
</reference>
<evidence type="ECO:0000313" key="3">
    <source>
        <dbReference type="Proteomes" id="UP000290289"/>
    </source>
</evidence>
<feature type="domain" description="BEACH" evidence="1">
    <location>
        <begin position="1"/>
        <end position="119"/>
    </location>
</feature>
<accession>A0A498HVD0</accession>
<dbReference type="EMBL" id="RDQH01000341">
    <property type="protein sequence ID" value="RXH73467.1"/>
    <property type="molecule type" value="Genomic_DNA"/>
</dbReference>
<dbReference type="SMART" id="SM01026">
    <property type="entry name" value="Beach"/>
    <property type="match status" value="1"/>
</dbReference>
<dbReference type="Pfam" id="PF02138">
    <property type="entry name" value="Beach"/>
    <property type="match status" value="1"/>
</dbReference>
<sequence>MFIVESTEDPAYRAVYMLLSQLKDEVDGKIVVAGISTTWALESEHASTHLHEWIDLIFGYKQRGKEAIMANNFFFYITYEGTVDIHKISDPVQQRATQDQIAYFGQTASQLLTFPHLKRLPLADVLHVQRVSEDRMTEGCMEGPCVKREPCALGTTTMLNYVLLHNFLVFASATK</sequence>
<dbReference type="InterPro" id="IPR050865">
    <property type="entry name" value="BEACH_Domain"/>
</dbReference>
<dbReference type="SUPFAM" id="SSF81837">
    <property type="entry name" value="BEACH domain"/>
    <property type="match status" value="1"/>
</dbReference>
<organism evidence="2 3">
    <name type="scientific">Malus domestica</name>
    <name type="common">Apple</name>
    <name type="synonym">Pyrus malus</name>
    <dbReference type="NCBI Taxonomy" id="3750"/>
    <lineage>
        <taxon>Eukaryota</taxon>
        <taxon>Viridiplantae</taxon>
        <taxon>Streptophyta</taxon>
        <taxon>Embryophyta</taxon>
        <taxon>Tracheophyta</taxon>
        <taxon>Spermatophyta</taxon>
        <taxon>Magnoliopsida</taxon>
        <taxon>eudicotyledons</taxon>
        <taxon>Gunneridae</taxon>
        <taxon>Pentapetalae</taxon>
        <taxon>rosids</taxon>
        <taxon>fabids</taxon>
        <taxon>Rosales</taxon>
        <taxon>Rosaceae</taxon>
        <taxon>Amygdaloideae</taxon>
        <taxon>Maleae</taxon>
        <taxon>Malus</taxon>
    </lineage>
</organism>
<dbReference type="PROSITE" id="PS50197">
    <property type="entry name" value="BEACH"/>
    <property type="match status" value="1"/>
</dbReference>
<dbReference type="InterPro" id="IPR000409">
    <property type="entry name" value="BEACH_dom"/>
</dbReference>
<dbReference type="STRING" id="3750.A0A498HVD0"/>
<dbReference type="InterPro" id="IPR036372">
    <property type="entry name" value="BEACH_dom_sf"/>
</dbReference>